<proteinExistence type="predicted"/>
<organism evidence="1 2">
    <name type="scientific">Hevea brasiliensis</name>
    <name type="common">Para rubber tree</name>
    <name type="synonym">Siphonia brasiliensis</name>
    <dbReference type="NCBI Taxonomy" id="3981"/>
    <lineage>
        <taxon>Eukaryota</taxon>
        <taxon>Viridiplantae</taxon>
        <taxon>Streptophyta</taxon>
        <taxon>Embryophyta</taxon>
        <taxon>Tracheophyta</taxon>
        <taxon>Spermatophyta</taxon>
        <taxon>Magnoliopsida</taxon>
        <taxon>eudicotyledons</taxon>
        <taxon>Gunneridae</taxon>
        <taxon>Pentapetalae</taxon>
        <taxon>rosids</taxon>
        <taxon>fabids</taxon>
        <taxon>Malpighiales</taxon>
        <taxon>Euphorbiaceae</taxon>
        <taxon>Crotonoideae</taxon>
        <taxon>Micrandreae</taxon>
        <taxon>Hevea</taxon>
    </lineage>
</organism>
<evidence type="ECO:0000313" key="1">
    <source>
        <dbReference type="EMBL" id="KAF2294988.1"/>
    </source>
</evidence>
<dbReference type="AlphaFoldDB" id="A0A6A6L3X0"/>
<keyword evidence="2" id="KW-1185">Reference proteome</keyword>
<evidence type="ECO:0000313" key="2">
    <source>
        <dbReference type="Proteomes" id="UP000467840"/>
    </source>
</evidence>
<dbReference type="Proteomes" id="UP000467840">
    <property type="component" value="Chromosome 7"/>
</dbReference>
<name>A0A6A6L3X0_HEVBR</name>
<dbReference type="EMBL" id="JAAGAX010000013">
    <property type="protein sequence ID" value="KAF2294988.1"/>
    <property type="molecule type" value="Genomic_DNA"/>
</dbReference>
<accession>A0A6A6L3X0</accession>
<dbReference type="PANTHER" id="PTHR46872:SF5">
    <property type="entry name" value="MYB-LIKE DOMAIN-CONTAINING PROTEIN"/>
    <property type="match status" value="1"/>
</dbReference>
<protein>
    <recommendedName>
        <fullName evidence="3">ELM2 domain-containing protein</fullName>
    </recommendedName>
</protein>
<evidence type="ECO:0008006" key="3">
    <source>
        <dbReference type="Google" id="ProtNLM"/>
    </source>
</evidence>
<comment type="caution">
    <text evidence="1">The sequence shown here is derived from an EMBL/GenBank/DDBJ whole genome shotgun (WGS) entry which is preliminary data.</text>
</comment>
<reference evidence="1 2" key="1">
    <citation type="journal article" date="2020" name="Mol. Plant">
        <title>The Chromosome-Based Rubber Tree Genome Provides New Insights into Spurge Genome Evolution and Rubber Biosynthesis.</title>
        <authorList>
            <person name="Liu J."/>
            <person name="Shi C."/>
            <person name="Shi C.C."/>
            <person name="Li W."/>
            <person name="Zhang Q.J."/>
            <person name="Zhang Y."/>
            <person name="Li K."/>
            <person name="Lu H.F."/>
            <person name="Shi C."/>
            <person name="Zhu S.T."/>
            <person name="Xiao Z.Y."/>
            <person name="Nan H."/>
            <person name="Yue Y."/>
            <person name="Zhu X.G."/>
            <person name="Wu Y."/>
            <person name="Hong X.N."/>
            <person name="Fan G.Y."/>
            <person name="Tong Y."/>
            <person name="Zhang D."/>
            <person name="Mao C.L."/>
            <person name="Liu Y.L."/>
            <person name="Hao S.J."/>
            <person name="Liu W.Q."/>
            <person name="Lv M.Q."/>
            <person name="Zhang H.B."/>
            <person name="Liu Y."/>
            <person name="Hu-Tang G.R."/>
            <person name="Wang J.P."/>
            <person name="Wang J.H."/>
            <person name="Sun Y.H."/>
            <person name="Ni S.B."/>
            <person name="Chen W.B."/>
            <person name="Zhang X.C."/>
            <person name="Jiao Y.N."/>
            <person name="Eichler E.E."/>
            <person name="Li G.H."/>
            <person name="Liu X."/>
            <person name="Gao L.Z."/>
        </authorList>
    </citation>
    <scope>NUCLEOTIDE SEQUENCE [LARGE SCALE GENOMIC DNA]</scope>
    <source>
        <strain evidence="2">cv. GT1</strain>
        <tissue evidence="1">Leaf</tissue>
    </source>
</reference>
<sequence>MLLKCLRWVSATNGMGSYVRGNVTSCAGKQRERTQTKAFAGLGGGECKGSGGECNGSKVSHSYSWQLARPSQAVSCPSCPIELTNVNLYRLMGFKRPFDSEEFQELPYDYEGSIVKSQQHDTFENNGVTADPSFAKDVEVSAPLPLVTSSSGDEDVGYRVAAEDVGYRVAAYSSHSPEHSEFGFPQRFVPFENAYSSYLDRSPRRQVPLGPDHQASIPMWGGHEKKYPLEQVDSVDPNNFSSLSGSDLIYDDNEEKLMGACIIPMPDIESSADNSNEAGRGRTDCSCLDEGSIRCVRQHIMEAQQKLRKSLGHEKLMNLGLYDIGEENFWNYLSQVFPYRSTKEIVSYYFNVFMLRRRAAQNRKQWEDFTVQDDSCMSFEFQADKFESCDPVDTGVALQLSGVKGDDRECLPSNGMNTVLLRISCT</sequence>
<dbReference type="PANTHER" id="PTHR46872">
    <property type="entry name" value="DNA BINDING PROTEIN"/>
    <property type="match status" value="1"/>
</dbReference>
<gene>
    <name evidence="1" type="ORF">GH714_029971</name>
</gene>